<reference evidence="1 2" key="1">
    <citation type="submission" date="2024-01" db="EMBL/GenBank/DDBJ databases">
        <title>A draft genome for a cacao thread blight-causing isolate of Paramarasmius palmivorus.</title>
        <authorList>
            <person name="Baruah I.K."/>
            <person name="Bukari Y."/>
            <person name="Amoako-Attah I."/>
            <person name="Meinhardt L.W."/>
            <person name="Bailey B.A."/>
            <person name="Cohen S.P."/>
        </authorList>
    </citation>
    <scope>NUCLEOTIDE SEQUENCE [LARGE SCALE GENOMIC DNA]</scope>
    <source>
        <strain evidence="1 2">GH-12</strain>
    </source>
</reference>
<proteinExistence type="predicted"/>
<dbReference type="EMBL" id="JAYKXP010000283">
    <property type="protein sequence ID" value="KAK7016434.1"/>
    <property type="molecule type" value="Genomic_DNA"/>
</dbReference>
<gene>
    <name evidence="1" type="primary">DYN1_5</name>
    <name evidence="1" type="ORF">VNI00_018885</name>
</gene>
<accession>A0AAW0ATJ7</accession>
<sequence>MIQNPELKISEDILDTFAENLSTLVAYNLDFYLVPFFTSMLPGIPVLIPDGAKLDQLLSWVQDLPDCELAIITVLPSIARCVIAVPQGISNVQLDRSRFYEASHWSAYVGDQLAKKIFKYGSVPVHRVFILKLMQQAARTVAHTSSLHCPYTTSSSLIAGVGEVAFLGEASAMFHTKGTERDSLHRYVDINQGTLQRWH</sequence>
<keyword evidence="2" id="KW-1185">Reference proteome</keyword>
<organism evidence="1 2">
    <name type="scientific">Paramarasmius palmivorus</name>
    <dbReference type="NCBI Taxonomy" id="297713"/>
    <lineage>
        <taxon>Eukaryota</taxon>
        <taxon>Fungi</taxon>
        <taxon>Dikarya</taxon>
        <taxon>Basidiomycota</taxon>
        <taxon>Agaricomycotina</taxon>
        <taxon>Agaricomycetes</taxon>
        <taxon>Agaricomycetidae</taxon>
        <taxon>Agaricales</taxon>
        <taxon>Marasmiineae</taxon>
        <taxon>Marasmiaceae</taxon>
        <taxon>Paramarasmius</taxon>
    </lineage>
</organism>
<name>A0AAW0ATJ7_9AGAR</name>
<protein>
    <submittedName>
        <fullName evidence="1">Dynein heavy chain</fullName>
    </submittedName>
</protein>
<evidence type="ECO:0000313" key="2">
    <source>
        <dbReference type="Proteomes" id="UP001383192"/>
    </source>
</evidence>
<dbReference type="Proteomes" id="UP001383192">
    <property type="component" value="Unassembled WGS sequence"/>
</dbReference>
<comment type="caution">
    <text evidence="1">The sequence shown here is derived from an EMBL/GenBank/DDBJ whole genome shotgun (WGS) entry which is preliminary data.</text>
</comment>
<dbReference type="AlphaFoldDB" id="A0AAW0ATJ7"/>
<evidence type="ECO:0000313" key="1">
    <source>
        <dbReference type="EMBL" id="KAK7016434.1"/>
    </source>
</evidence>